<dbReference type="Proteomes" id="UP000663851">
    <property type="component" value="Unassembled WGS sequence"/>
</dbReference>
<keyword evidence="5" id="KW-1185">Reference proteome</keyword>
<name>A0A820A5B1_9BILA</name>
<feature type="compositionally biased region" description="Basic residues" evidence="1">
    <location>
        <begin position="310"/>
        <end position="322"/>
    </location>
</feature>
<feature type="region of interest" description="Disordered" evidence="1">
    <location>
        <begin position="1"/>
        <end position="22"/>
    </location>
</feature>
<gene>
    <name evidence="2" type="ORF">HFQ381_LOCUS6192</name>
    <name evidence="3" type="ORF">UJA718_LOCUS17814</name>
</gene>
<dbReference type="AlphaFoldDB" id="A0A820A5B1"/>
<evidence type="ECO:0000313" key="3">
    <source>
        <dbReference type="EMBL" id="CAF4381882.1"/>
    </source>
</evidence>
<dbReference type="Proteomes" id="UP000663873">
    <property type="component" value="Unassembled WGS sequence"/>
</dbReference>
<sequence>MSDRTNDENSTLSASSDDETTNTSEMVLDEMNHTTHDEDAIARALSATNGFNLIDEHEISIQTGDSQPSQGVPSSLVVSNFMFENQPVELERDHGSPISAVIIDNEPDITTLAQNANIYDNIISPFDLHNVPAPLPVAVNDADDEIQILLTESNAVETAESPAQVEPNNDDIRNSRLEPIVVIDLTEDEAPQLQSSAVVPRVLIDLTQDENEEEVQQTTHVLTDENMNPPQHDPVVDSVPVMEAPGKFKLIILRNRIKFYFCRSTYGTVAVHSNETIDNRAQVSTTMPLPRAHKRSMSSIEQRQADKNRTPGRIKRWRKSTL</sequence>
<accession>A0A820A5B1</accession>
<comment type="caution">
    <text evidence="2">The sequence shown here is derived from an EMBL/GenBank/DDBJ whole genome shotgun (WGS) entry which is preliminary data.</text>
</comment>
<dbReference type="EMBL" id="CAJOBO010000274">
    <property type="protein sequence ID" value="CAF4180459.1"/>
    <property type="molecule type" value="Genomic_DNA"/>
</dbReference>
<evidence type="ECO:0000313" key="2">
    <source>
        <dbReference type="EMBL" id="CAF4180459.1"/>
    </source>
</evidence>
<dbReference type="EMBL" id="CAJOBP010002939">
    <property type="protein sequence ID" value="CAF4381882.1"/>
    <property type="molecule type" value="Genomic_DNA"/>
</dbReference>
<feature type="compositionally biased region" description="Polar residues" evidence="1">
    <location>
        <begin position="8"/>
        <end position="22"/>
    </location>
</feature>
<evidence type="ECO:0000313" key="5">
    <source>
        <dbReference type="Proteomes" id="UP000663873"/>
    </source>
</evidence>
<evidence type="ECO:0000256" key="1">
    <source>
        <dbReference type="SAM" id="MobiDB-lite"/>
    </source>
</evidence>
<proteinExistence type="predicted"/>
<organism evidence="2 4">
    <name type="scientific">Rotaria socialis</name>
    <dbReference type="NCBI Taxonomy" id="392032"/>
    <lineage>
        <taxon>Eukaryota</taxon>
        <taxon>Metazoa</taxon>
        <taxon>Spiralia</taxon>
        <taxon>Gnathifera</taxon>
        <taxon>Rotifera</taxon>
        <taxon>Eurotatoria</taxon>
        <taxon>Bdelloidea</taxon>
        <taxon>Philodinida</taxon>
        <taxon>Philodinidae</taxon>
        <taxon>Rotaria</taxon>
    </lineage>
</organism>
<reference evidence="2" key="1">
    <citation type="submission" date="2021-02" db="EMBL/GenBank/DDBJ databases">
        <authorList>
            <person name="Nowell W R."/>
        </authorList>
    </citation>
    <scope>NUCLEOTIDE SEQUENCE</scope>
</reference>
<protein>
    <submittedName>
        <fullName evidence="2">Uncharacterized protein</fullName>
    </submittedName>
</protein>
<evidence type="ECO:0000313" key="4">
    <source>
        <dbReference type="Proteomes" id="UP000663851"/>
    </source>
</evidence>
<feature type="region of interest" description="Disordered" evidence="1">
    <location>
        <begin position="287"/>
        <end position="322"/>
    </location>
</feature>